<evidence type="ECO:0000256" key="11">
    <source>
        <dbReference type="ARBA" id="ARBA00063758"/>
    </source>
</evidence>
<dbReference type="EMBL" id="CBMG010001108">
    <property type="protein sequence ID" value="CEG03503.1"/>
    <property type="molecule type" value="Genomic_DNA"/>
</dbReference>
<dbReference type="PANTHER" id="PTHR13032:SF6">
    <property type="entry name" value="MITOCHONDRIAL IMPORT INNER MEMBRANE TRANSLOCASE SUBUNIT TIM21"/>
    <property type="match status" value="1"/>
</dbReference>
<evidence type="ECO:0000256" key="6">
    <source>
        <dbReference type="ARBA" id="ARBA00022946"/>
    </source>
</evidence>
<comment type="subcellular location">
    <subcellularLocation>
        <location evidence="1 12">Mitochondrion inner membrane</location>
        <topology evidence="1 12">Single-pass membrane protein</topology>
    </subcellularLocation>
</comment>
<accession>A0A096PFI2</accession>
<keyword evidence="4 12" id="KW-0812">Transmembrane</keyword>
<keyword evidence="9 12" id="KW-0472">Membrane</keyword>
<evidence type="ECO:0000256" key="4">
    <source>
        <dbReference type="ARBA" id="ARBA00022692"/>
    </source>
</evidence>
<evidence type="ECO:0000256" key="8">
    <source>
        <dbReference type="ARBA" id="ARBA00023128"/>
    </source>
</evidence>
<evidence type="ECO:0000256" key="7">
    <source>
        <dbReference type="ARBA" id="ARBA00022989"/>
    </source>
</evidence>
<evidence type="ECO:0000256" key="10">
    <source>
        <dbReference type="ARBA" id="ARBA00060204"/>
    </source>
</evidence>
<keyword evidence="12" id="KW-0813">Transport</keyword>
<dbReference type="GO" id="GO:0005744">
    <property type="term" value="C:TIM23 mitochondrial import inner membrane translocase complex"/>
    <property type="evidence" value="ECO:0007669"/>
    <property type="project" value="UniProtKB-UniRule"/>
</dbReference>
<dbReference type="Gene3D" id="3.10.450.320">
    <property type="entry name" value="Mitochondrial import inner membrane translocase subunit Tim21"/>
    <property type="match status" value="1"/>
</dbReference>
<keyword evidence="12" id="KW-0811">Translocation</keyword>
<dbReference type="Pfam" id="PF08294">
    <property type="entry name" value="TIM21"/>
    <property type="match status" value="1"/>
</dbReference>
<keyword evidence="6" id="KW-0809">Transit peptide</keyword>
<comment type="similarity">
    <text evidence="2 12">Belongs to the TIM21 family.</text>
</comment>
<dbReference type="AlphaFoldDB" id="A0A096PFI2"/>
<comment type="caution">
    <text evidence="13">The sequence shown here is derived from an EMBL/GenBank/DDBJ whole genome shotgun (WGS) entry which is preliminary data.</text>
</comment>
<reference evidence="13" key="1">
    <citation type="submission" date="2013-05" db="EMBL/GenBank/DDBJ databases">
        <title>Draft genome sequences of six wheat associated Fusarium spp. isolates.</title>
        <authorList>
            <person name="Moolhuijzen P.M."/>
            <person name="Manners J.M."/>
            <person name="Wilcox S."/>
            <person name="Bellgard M.I."/>
            <person name="Gardiner D.M."/>
        </authorList>
    </citation>
    <scope>NUCLEOTIDE SEQUENCE</scope>
    <source>
        <strain evidence="13">CS5907</strain>
        <strain evidence="13">CS5907</strain>
    </source>
</reference>
<keyword evidence="12" id="KW-0653">Protein transport</keyword>
<dbReference type="FunFam" id="3.10.450.320:FF:000002">
    <property type="entry name" value="Mitochondrial import inner membrane translocase subunit tim21"/>
    <property type="match status" value="1"/>
</dbReference>
<evidence type="ECO:0000256" key="5">
    <source>
        <dbReference type="ARBA" id="ARBA00022792"/>
    </source>
</evidence>
<dbReference type="PANTHER" id="PTHR13032">
    <property type="entry name" value="MITOCHONDRIAL IMPORT INNER MEMBRANE TRANSLOCASE SUBUNIT TIM21"/>
    <property type="match status" value="1"/>
</dbReference>
<dbReference type="GO" id="GO:0030150">
    <property type="term" value="P:protein import into mitochondrial matrix"/>
    <property type="evidence" value="ECO:0007669"/>
    <property type="project" value="UniProtKB-UniRule"/>
</dbReference>
<evidence type="ECO:0000256" key="1">
    <source>
        <dbReference type="ARBA" id="ARBA00004434"/>
    </source>
</evidence>
<evidence type="ECO:0000256" key="9">
    <source>
        <dbReference type="ARBA" id="ARBA00023136"/>
    </source>
</evidence>
<evidence type="ECO:0000256" key="12">
    <source>
        <dbReference type="RuleBase" id="RU367142"/>
    </source>
</evidence>
<sequence length="231" mass="26049">MKPTTNLIATRSTAFRGIPSTLRPFLVSRFYATQQGLGATPQGPKRRAVTPFNDNGHVPWTKLSVGEKAARATQQSFNFGMILVGLVLTSGVGYFLWTDVFSPDSKISNFNRAVDKIRSDQRILEIMGDAKKITAHGEETLNKWRRARPVASSETTDARGDQHIMMHFHVDGPKNNGIARLHMVKYRGHSDYVYKYLFVDVQGHERIYLEHEDSSSSKDGKKFSLFGVKWS</sequence>
<feature type="transmembrane region" description="Helical" evidence="12">
    <location>
        <begin position="77"/>
        <end position="97"/>
    </location>
</feature>
<evidence type="ECO:0000256" key="2">
    <source>
        <dbReference type="ARBA" id="ARBA00010867"/>
    </source>
</evidence>
<keyword evidence="7 12" id="KW-1133">Transmembrane helix</keyword>
<keyword evidence="5 12" id="KW-0999">Mitochondrion inner membrane</keyword>
<comment type="function">
    <text evidence="10">Essential component of the TIM23 complex, a complex that mediates the translocation of transit peptide-containing proteins across the mitochondrial inner membrane. Required to keep the TOM and the TIM23 complexes in close contact. At some point, it is released from the TOM23 complex to allow protein translocation into the mitochondrial matrix.</text>
</comment>
<name>A0A096PFI2_9HYPO</name>
<protein>
    <recommendedName>
        <fullName evidence="3 12">Mitochondrial import inner membrane translocase subunit Tim21</fullName>
    </recommendedName>
</protein>
<comment type="subunit">
    <text evidence="11">Component of the TIM23 complex, at least composed of TIM23, TIM17, TIM50 and TIM21.</text>
</comment>
<evidence type="ECO:0000256" key="3">
    <source>
        <dbReference type="ARBA" id="ARBA00020726"/>
    </source>
</evidence>
<dbReference type="InterPro" id="IPR013261">
    <property type="entry name" value="Tim21"/>
</dbReference>
<keyword evidence="8 12" id="KW-0496">Mitochondrion</keyword>
<dbReference type="InterPro" id="IPR038552">
    <property type="entry name" value="Tim21_IMS_sf"/>
</dbReference>
<organism evidence="13">
    <name type="scientific">Fusarium acuminatum CS5907</name>
    <dbReference type="NCBI Taxonomy" id="1318461"/>
    <lineage>
        <taxon>Eukaryota</taxon>
        <taxon>Fungi</taxon>
        <taxon>Dikarya</taxon>
        <taxon>Ascomycota</taxon>
        <taxon>Pezizomycotina</taxon>
        <taxon>Sordariomycetes</taxon>
        <taxon>Hypocreomycetidae</taxon>
        <taxon>Hypocreales</taxon>
        <taxon>Nectriaceae</taxon>
        <taxon>Fusarium</taxon>
        <taxon>Fusarium tricinctum species complex</taxon>
    </lineage>
</organism>
<gene>
    <name evidence="13" type="ORF">BN851_0062140</name>
</gene>
<proteinExistence type="inferred from homology"/>
<evidence type="ECO:0000313" key="13">
    <source>
        <dbReference type="EMBL" id="CEG03503.1"/>
    </source>
</evidence>